<proteinExistence type="inferred from homology"/>
<comment type="pathway">
    <text evidence="5">Cofactor biosynthesis; adenosylcobalamin biosynthesis; cob(II)yrinate a,c-diamide from sirohydrochlorin (anaerobic route): step 6/10.</text>
</comment>
<dbReference type="EMBL" id="CTRP01000004">
    <property type="protein sequence ID" value="CQR71266.1"/>
    <property type="molecule type" value="Genomic_DNA"/>
</dbReference>
<dbReference type="Proteomes" id="UP000049855">
    <property type="component" value="Unassembled WGS sequence"/>
</dbReference>
<dbReference type="HAMAP" id="MF_00787">
    <property type="entry name" value="CbiD"/>
    <property type="match status" value="1"/>
</dbReference>
<keyword evidence="4 5" id="KW-0949">S-adenosyl-L-methionine</keyword>
<protein>
    <recommendedName>
        <fullName evidence="5">Cobalt-precorrin-5B C(1)-methyltransferase</fullName>
        <ecNumber evidence="5">2.1.1.195</ecNumber>
    </recommendedName>
    <alternativeName>
        <fullName evidence="5">Cobalt-precorrin-6A synthase</fullName>
    </alternativeName>
</protein>
<keyword evidence="7" id="KW-1185">Reference proteome</keyword>
<organism evidence="6 7">
    <name type="scientific">Sporomusa ovata</name>
    <dbReference type="NCBI Taxonomy" id="2378"/>
    <lineage>
        <taxon>Bacteria</taxon>
        <taxon>Bacillati</taxon>
        <taxon>Bacillota</taxon>
        <taxon>Negativicutes</taxon>
        <taxon>Selenomonadales</taxon>
        <taxon>Sporomusaceae</taxon>
        <taxon>Sporomusa</taxon>
    </lineage>
</organism>
<comment type="function">
    <text evidence="5">Catalyzes the methylation of C-1 in cobalt-precorrin-5B to form cobalt-precorrin-6A.</text>
</comment>
<dbReference type="Pfam" id="PF01888">
    <property type="entry name" value="CbiD"/>
    <property type="match status" value="1"/>
</dbReference>
<reference evidence="7" key="1">
    <citation type="submission" date="2015-03" db="EMBL/GenBank/DDBJ databases">
        <authorList>
            <person name="Nijsse Bart"/>
        </authorList>
    </citation>
    <scope>NUCLEOTIDE SEQUENCE [LARGE SCALE GENOMIC DNA]</scope>
</reference>
<dbReference type="PIRSF" id="PIRSF026782">
    <property type="entry name" value="CbiD"/>
    <property type="match status" value="1"/>
</dbReference>
<comment type="similarity">
    <text evidence="5">Belongs to the CbiD family.</text>
</comment>
<accession>A0A0U1KVA3</accession>
<dbReference type="AlphaFoldDB" id="A0A0U1KVA3"/>
<dbReference type="PANTHER" id="PTHR35863">
    <property type="entry name" value="COBALT-PRECORRIN-5B C(1)-METHYLTRANSFERASE"/>
    <property type="match status" value="1"/>
</dbReference>
<evidence type="ECO:0000256" key="5">
    <source>
        <dbReference type="HAMAP-Rule" id="MF_00787"/>
    </source>
</evidence>
<comment type="catalytic activity">
    <reaction evidence="5">
        <text>Co-precorrin-5B + S-adenosyl-L-methionine = Co-precorrin-6A + S-adenosyl-L-homocysteine</text>
        <dbReference type="Rhea" id="RHEA:26285"/>
        <dbReference type="ChEBI" id="CHEBI:57856"/>
        <dbReference type="ChEBI" id="CHEBI:59789"/>
        <dbReference type="ChEBI" id="CHEBI:60063"/>
        <dbReference type="ChEBI" id="CHEBI:60064"/>
        <dbReference type="EC" id="2.1.1.195"/>
    </reaction>
</comment>
<dbReference type="GO" id="GO:0032259">
    <property type="term" value="P:methylation"/>
    <property type="evidence" value="ECO:0007669"/>
    <property type="project" value="UniProtKB-KW"/>
</dbReference>
<dbReference type="GO" id="GO:0043780">
    <property type="term" value="F:cobalt-precorrin-5B C1-methyltransferase activity"/>
    <property type="evidence" value="ECO:0007669"/>
    <property type="project" value="RHEA"/>
</dbReference>
<evidence type="ECO:0000256" key="3">
    <source>
        <dbReference type="ARBA" id="ARBA00022679"/>
    </source>
</evidence>
<evidence type="ECO:0000256" key="4">
    <source>
        <dbReference type="ARBA" id="ARBA00022691"/>
    </source>
</evidence>
<dbReference type="GO" id="GO:0019251">
    <property type="term" value="P:anaerobic cobalamin biosynthetic process"/>
    <property type="evidence" value="ECO:0007669"/>
    <property type="project" value="UniProtKB-UniRule"/>
</dbReference>
<name>A0A0U1KVA3_9FIRM</name>
<evidence type="ECO:0000256" key="2">
    <source>
        <dbReference type="ARBA" id="ARBA00022603"/>
    </source>
</evidence>
<dbReference type="Gene3D" id="3.30.2110.10">
    <property type="entry name" value="CbiD-like"/>
    <property type="match status" value="1"/>
</dbReference>
<dbReference type="InterPro" id="IPR036074">
    <property type="entry name" value="CbiD_sf"/>
</dbReference>
<dbReference type="EC" id="2.1.1.195" evidence="5"/>
<evidence type="ECO:0000256" key="1">
    <source>
        <dbReference type="ARBA" id="ARBA00022573"/>
    </source>
</evidence>
<dbReference type="PANTHER" id="PTHR35863:SF1">
    <property type="entry name" value="COBALT-PRECORRIN-5B C(1)-METHYLTRANSFERASE"/>
    <property type="match status" value="1"/>
</dbReference>
<dbReference type="SUPFAM" id="SSF111342">
    <property type="entry name" value="CbiD-like"/>
    <property type="match status" value="1"/>
</dbReference>
<gene>
    <name evidence="5" type="primary">cbiD</name>
    <name evidence="6" type="ORF">SpAn4DRAFT_3771</name>
</gene>
<sequence>MSDIPIPMRKGITTGTCAAAAAKAAVLAWQGQPATVVEVISPQGITLTAPIAASHALANGGVAWVIKDAGDDPDITNGVKIVAEVSITDQPGIMIKAGEGVGTVTKPGLAMPVGEPAVNPGPRTMITKAVNDCLPPGKGAVVTISVPNGETIAARTLNPTLGIVGGLSIIGTTGIVEPMSEEAFKNSLVPQISVVRALGYDEIVFAPGKIGQDIAVNRYGLPAETVVQTSNFIGHMLENAVKYEMRRVLLFGHLGKIGKVSAGIFHTHNRMADARMETIAAYMAVSGAPQAAIEEVLSATTTEAAMPIIARYNMNKVYNLLAERASSRAMRYVFGDLTVGTVIVTLKGEILGLDQTAREIGGHLGWNVPIE</sequence>
<keyword evidence="2 5" id="KW-0489">Methyltransferase</keyword>
<dbReference type="UniPathway" id="UPA00148">
    <property type="reaction ID" value="UER00227"/>
</dbReference>
<evidence type="ECO:0000313" key="6">
    <source>
        <dbReference type="EMBL" id="CQR71266.1"/>
    </source>
</evidence>
<dbReference type="InterPro" id="IPR002748">
    <property type="entry name" value="CbiD"/>
</dbReference>
<dbReference type="NCBIfam" id="TIGR00312">
    <property type="entry name" value="cbiD"/>
    <property type="match status" value="1"/>
</dbReference>
<keyword evidence="1 5" id="KW-0169">Cobalamin biosynthesis</keyword>
<evidence type="ECO:0000313" key="7">
    <source>
        <dbReference type="Proteomes" id="UP000049855"/>
    </source>
</evidence>
<keyword evidence="3 5" id="KW-0808">Transferase</keyword>